<protein>
    <submittedName>
        <fullName evidence="2">Uncharacterized protein</fullName>
    </submittedName>
</protein>
<comment type="caution">
    <text evidence="2">The sequence shown here is derived from an EMBL/GenBank/DDBJ whole genome shotgun (WGS) entry which is preliminary data.</text>
</comment>
<feature type="compositionally biased region" description="Polar residues" evidence="1">
    <location>
        <begin position="231"/>
        <end position="241"/>
    </location>
</feature>
<evidence type="ECO:0000256" key="1">
    <source>
        <dbReference type="SAM" id="MobiDB-lite"/>
    </source>
</evidence>
<name>A0A7J6R896_PEROL</name>
<organism evidence="2 3">
    <name type="scientific">Perkinsus olseni</name>
    <name type="common">Perkinsus atlanticus</name>
    <dbReference type="NCBI Taxonomy" id="32597"/>
    <lineage>
        <taxon>Eukaryota</taxon>
        <taxon>Sar</taxon>
        <taxon>Alveolata</taxon>
        <taxon>Perkinsozoa</taxon>
        <taxon>Perkinsea</taxon>
        <taxon>Perkinsida</taxon>
        <taxon>Perkinsidae</taxon>
        <taxon>Perkinsus</taxon>
    </lineage>
</organism>
<evidence type="ECO:0000313" key="2">
    <source>
        <dbReference type="EMBL" id="KAF4716895.1"/>
    </source>
</evidence>
<dbReference type="Proteomes" id="UP000574390">
    <property type="component" value="Unassembled WGS sequence"/>
</dbReference>
<feature type="compositionally biased region" description="Basic and acidic residues" evidence="1">
    <location>
        <begin position="315"/>
        <end position="325"/>
    </location>
</feature>
<reference evidence="2 3" key="1">
    <citation type="submission" date="2020-04" db="EMBL/GenBank/DDBJ databases">
        <title>Perkinsus olseni comparative genomics.</title>
        <authorList>
            <person name="Bogema D.R."/>
        </authorList>
    </citation>
    <scope>NUCLEOTIDE SEQUENCE [LARGE SCALE GENOMIC DNA]</scope>
    <source>
        <strain evidence="2">ATCC PRA-205</strain>
    </source>
</reference>
<evidence type="ECO:0000313" key="3">
    <source>
        <dbReference type="Proteomes" id="UP000574390"/>
    </source>
</evidence>
<dbReference type="AlphaFoldDB" id="A0A7J6R896"/>
<feature type="non-terminal residue" evidence="2">
    <location>
        <position position="350"/>
    </location>
</feature>
<accession>A0A7J6R896</accession>
<feature type="region of interest" description="Disordered" evidence="1">
    <location>
        <begin position="57"/>
        <end position="81"/>
    </location>
</feature>
<feature type="compositionally biased region" description="Basic and acidic residues" evidence="1">
    <location>
        <begin position="57"/>
        <end position="75"/>
    </location>
</feature>
<feature type="region of interest" description="Disordered" evidence="1">
    <location>
        <begin position="227"/>
        <end position="267"/>
    </location>
</feature>
<feature type="region of interest" description="Disordered" evidence="1">
    <location>
        <begin position="295"/>
        <end position="350"/>
    </location>
</feature>
<sequence>IMACTDPGKAQMSYTTNEIYYRLHFDDVRLVLRLGIHQHVQQHYGRDRYRQAEAERVDSEECRGDPREKSDRARGGSEAPGTECFKSDGGCFKNLLVACKSLRPTGNSPSERRPAASWQLELSHVDKFIKGRHVAVLAVWKREQLGREWAKHAEKYDAVLQLESRPPAADARARHNQKSNLMRSVCQDIRGVSGRFSYTVESLATRLIYLFNFDLVGALGEVLVEPAGSGASPTVPQTPSKAVTAASDRANPGPPSASASASASRVQQGQTENYWFKRLDERLVAILGELREVESTMSESDAEGPASEPAPTLQEQKEKLREERATRKRPAPKSKAAAAAKLKPKRGKRK</sequence>
<dbReference type="EMBL" id="JABANM010024029">
    <property type="protein sequence ID" value="KAF4716895.1"/>
    <property type="molecule type" value="Genomic_DNA"/>
</dbReference>
<proteinExistence type="predicted"/>
<gene>
    <name evidence="2" type="ORF">FOZ62_029473</name>
</gene>